<dbReference type="InterPro" id="IPR027417">
    <property type="entry name" value="P-loop_NTPase"/>
</dbReference>
<evidence type="ECO:0000256" key="1">
    <source>
        <dbReference type="ARBA" id="ARBA00022741"/>
    </source>
</evidence>
<dbReference type="Gene3D" id="3.40.50.300">
    <property type="entry name" value="P-loop containing nucleotide triphosphate hydrolases"/>
    <property type="match status" value="1"/>
</dbReference>
<evidence type="ECO:0000256" key="2">
    <source>
        <dbReference type="ARBA" id="ARBA00022840"/>
    </source>
</evidence>
<keyword evidence="7" id="KW-1185">Reference proteome</keyword>
<dbReference type="Pfam" id="PF13426">
    <property type="entry name" value="PAS_9"/>
    <property type="match status" value="1"/>
</dbReference>
<dbReference type="PRINTS" id="PR01590">
    <property type="entry name" value="HTHFIS"/>
</dbReference>
<evidence type="ECO:0000256" key="4">
    <source>
        <dbReference type="ARBA" id="ARBA00023163"/>
    </source>
</evidence>
<keyword evidence="2" id="KW-0067">ATP-binding</keyword>
<dbReference type="Pfam" id="PF02954">
    <property type="entry name" value="HTH_8"/>
    <property type="match status" value="1"/>
</dbReference>
<dbReference type="AlphaFoldDB" id="W4F1V2"/>
<sequence length="562" mass="64693">MIEELKRLVDNLCTNVIVMNEQFEILWWKTHPNISLHLRKNISICEVFQIDKSELENNTIISIDGRHYKIKLDSYSFEYNFIFLTFEDIGDLSNNQTNRLFCLEEVLENLNEGVIISDRDGCIIYYNKAQEQMEQMKKNVVLNNKLWDVYKYNRRQSEHAHIFKTGKPIYAKYKAHSKTNNGPQYVGYSSFPIQKDGQTIAVFSISHTETSLKNKLLETIELKRSLVSKDFQVIGNTNGTLYTFENIKGESHVLKKAIEEAQNISLYNTDALIVGETGTGKELFAQSMHNFSPRANNPFVAVNCAAIPENLLESTLFGSVKGAFTGAVEQEGLFEYAKNGTLFLDEINSLPITLQPKLMRILQERAVRRVGSNKLIPITCSVISASNEDPELLASEGRMRLDLFYRIAHSSIYIPPLRERAEDILFFINHFLSTYQKKYLKQNIVLSPTLFKTLLSYDWPGNTRELQHLIENLVIQAKSNETVIESFLPHYLRKKLSITDRVEEIARPLKSILESNQANYIENILVRNKWNITVAAKQLNISRQSLQYHIKKLGLVKSEEVF</sequence>
<keyword evidence="1" id="KW-0547">Nucleotide-binding</keyword>
<dbReference type="Gene3D" id="1.10.8.60">
    <property type="match status" value="1"/>
</dbReference>
<dbReference type="SUPFAM" id="SSF46689">
    <property type="entry name" value="Homeodomain-like"/>
    <property type="match status" value="1"/>
</dbReference>
<dbReference type="SUPFAM" id="SSF55785">
    <property type="entry name" value="PYP-like sensor domain (PAS domain)"/>
    <property type="match status" value="1"/>
</dbReference>
<dbReference type="InterPro" id="IPR000014">
    <property type="entry name" value="PAS"/>
</dbReference>
<dbReference type="SMART" id="SM00382">
    <property type="entry name" value="AAA"/>
    <property type="match status" value="1"/>
</dbReference>
<dbReference type="InterPro" id="IPR035965">
    <property type="entry name" value="PAS-like_dom_sf"/>
</dbReference>
<dbReference type="InterPro" id="IPR058031">
    <property type="entry name" value="AAA_lid_NorR"/>
</dbReference>
<dbReference type="GO" id="GO:0005524">
    <property type="term" value="F:ATP binding"/>
    <property type="evidence" value="ECO:0007669"/>
    <property type="project" value="UniProtKB-KW"/>
</dbReference>
<evidence type="ECO:0000313" key="6">
    <source>
        <dbReference type="EMBL" id="ETT86838.1"/>
    </source>
</evidence>
<protein>
    <submittedName>
        <fullName evidence="6">PAS domain-containing protein</fullName>
    </submittedName>
</protein>
<reference evidence="6 7" key="1">
    <citation type="journal article" date="2014" name="BMC Genomics">
        <title>Genomic comparison of sporeforming bacilli isolated from milk.</title>
        <authorList>
            <person name="Moreno Switt A.I."/>
            <person name="Andrus A.D."/>
            <person name="Ranieri M.L."/>
            <person name="Orsi R.H."/>
            <person name="Ivy R."/>
            <person name="den Bakker H.C."/>
            <person name="Martin N.H."/>
            <person name="Wiedmann M."/>
            <person name="Boor K.J."/>
        </authorList>
    </citation>
    <scope>NUCLEOTIDE SEQUENCE [LARGE SCALE GENOMIC DNA]</scope>
    <source>
        <strain evidence="6 7">FSL R5-213</strain>
    </source>
</reference>
<evidence type="ECO:0000259" key="5">
    <source>
        <dbReference type="PROSITE" id="PS50045"/>
    </source>
</evidence>
<dbReference type="GO" id="GO:0006355">
    <property type="term" value="P:regulation of DNA-templated transcription"/>
    <property type="evidence" value="ECO:0007669"/>
    <property type="project" value="InterPro"/>
</dbReference>
<dbReference type="CDD" id="cd00009">
    <property type="entry name" value="AAA"/>
    <property type="match status" value="1"/>
</dbReference>
<dbReference type="PATRIC" id="fig|1227360.4.peg.1834"/>
<dbReference type="Gene3D" id="3.30.450.20">
    <property type="entry name" value="PAS domain"/>
    <property type="match status" value="1"/>
</dbReference>
<evidence type="ECO:0000256" key="3">
    <source>
        <dbReference type="ARBA" id="ARBA00023015"/>
    </source>
</evidence>
<dbReference type="InterPro" id="IPR002078">
    <property type="entry name" value="Sigma_54_int"/>
</dbReference>
<dbReference type="RefSeq" id="WP_051448663.1">
    <property type="nucleotide sequence ID" value="NZ_ASQA01000013.1"/>
</dbReference>
<dbReference type="PROSITE" id="PS50045">
    <property type="entry name" value="SIGMA54_INTERACT_4"/>
    <property type="match status" value="1"/>
</dbReference>
<dbReference type="EMBL" id="ASQA01000013">
    <property type="protein sequence ID" value="ETT86838.1"/>
    <property type="molecule type" value="Genomic_DNA"/>
</dbReference>
<dbReference type="SUPFAM" id="SSF52540">
    <property type="entry name" value="P-loop containing nucleoside triphosphate hydrolases"/>
    <property type="match status" value="1"/>
</dbReference>
<feature type="domain" description="Sigma-54 factor interaction" evidence="5">
    <location>
        <begin position="247"/>
        <end position="475"/>
    </location>
</feature>
<dbReference type="GO" id="GO:0043565">
    <property type="term" value="F:sequence-specific DNA binding"/>
    <property type="evidence" value="ECO:0007669"/>
    <property type="project" value="InterPro"/>
</dbReference>
<accession>W4F1V2</accession>
<dbReference type="InterPro" id="IPR009057">
    <property type="entry name" value="Homeodomain-like_sf"/>
</dbReference>
<dbReference type="PANTHER" id="PTHR32071:SF74">
    <property type="entry name" value="TRANSCRIPTIONAL ACTIVATOR ROCR"/>
    <property type="match status" value="1"/>
</dbReference>
<dbReference type="PANTHER" id="PTHR32071">
    <property type="entry name" value="TRANSCRIPTIONAL REGULATORY PROTEIN"/>
    <property type="match status" value="1"/>
</dbReference>
<organism evidence="6 7">
    <name type="scientific">Viridibacillus arenosi FSL R5-213</name>
    <dbReference type="NCBI Taxonomy" id="1227360"/>
    <lineage>
        <taxon>Bacteria</taxon>
        <taxon>Bacillati</taxon>
        <taxon>Bacillota</taxon>
        <taxon>Bacilli</taxon>
        <taxon>Bacillales</taxon>
        <taxon>Caryophanaceae</taxon>
        <taxon>Viridibacillus</taxon>
    </lineage>
</organism>
<dbReference type="Pfam" id="PF25601">
    <property type="entry name" value="AAA_lid_14"/>
    <property type="match status" value="1"/>
</dbReference>
<dbReference type="Proteomes" id="UP000019062">
    <property type="component" value="Unassembled WGS sequence"/>
</dbReference>
<dbReference type="FunFam" id="3.40.50.300:FF:000006">
    <property type="entry name" value="DNA-binding transcriptional regulator NtrC"/>
    <property type="match status" value="1"/>
</dbReference>
<dbReference type="Pfam" id="PF00158">
    <property type="entry name" value="Sigma54_activat"/>
    <property type="match status" value="1"/>
</dbReference>
<keyword evidence="3" id="KW-0805">Transcription regulation</keyword>
<gene>
    <name evidence="6" type="ORF">C176_08997</name>
</gene>
<proteinExistence type="predicted"/>
<comment type="caution">
    <text evidence="6">The sequence shown here is derived from an EMBL/GenBank/DDBJ whole genome shotgun (WGS) entry which is preliminary data.</text>
</comment>
<dbReference type="Gene3D" id="1.10.10.60">
    <property type="entry name" value="Homeodomain-like"/>
    <property type="match status" value="1"/>
</dbReference>
<name>W4F1V2_9BACL</name>
<dbReference type="eggNOG" id="COG3829">
    <property type="taxonomic scope" value="Bacteria"/>
</dbReference>
<dbReference type="InterPro" id="IPR003593">
    <property type="entry name" value="AAA+_ATPase"/>
</dbReference>
<keyword evidence="4" id="KW-0804">Transcription</keyword>
<dbReference type="InterPro" id="IPR002197">
    <property type="entry name" value="HTH_Fis"/>
</dbReference>
<evidence type="ECO:0000313" key="7">
    <source>
        <dbReference type="Proteomes" id="UP000019062"/>
    </source>
</evidence>